<dbReference type="RefSeq" id="WP_379188870.1">
    <property type="nucleotide sequence ID" value="NZ_JBHSOW010000047.1"/>
</dbReference>
<dbReference type="Proteomes" id="UP001596047">
    <property type="component" value="Unassembled WGS sequence"/>
</dbReference>
<keyword evidence="2" id="KW-0804">Transcription</keyword>
<dbReference type="EMBL" id="JBHSOW010000047">
    <property type="protein sequence ID" value="MFC5650201.1"/>
    <property type="molecule type" value="Genomic_DNA"/>
</dbReference>
<dbReference type="InterPro" id="IPR036388">
    <property type="entry name" value="WH-like_DNA-bd_sf"/>
</dbReference>
<organism evidence="4 5">
    <name type="scientific">Paenibacillus solisilvae</name>
    <dbReference type="NCBI Taxonomy" id="2486751"/>
    <lineage>
        <taxon>Bacteria</taxon>
        <taxon>Bacillati</taxon>
        <taxon>Bacillota</taxon>
        <taxon>Bacilli</taxon>
        <taxon>Bacillales</taxon>
        <taxon>Paenibacillaceae</taxon>
        <taxon>Paenibacillus</taxon>
    </lineage>
</organism>
<keyword evidence="1" id="KW-0805">Transcription regulation</keyword>
<evidence type="ECO:0000259" key="3">
    <source>
        <dbReference type="PROSITE" id="PS50043"/>
    </source>
</evidence>
<evidence type="ECO:0000313" key="4">
    <source>
        <dbReference type="EMBL" id="MFC5650201.1"/>
    </source>
</evidence>
<reference evidence="5" key="1">
    <citation type="journal article" date="2019" name="Int. J. Syst. Evol. Microbiol.">
        <title>The Global Catalogue of Microorganisms (GCM) 10K type strain sequencing project: providing services to taxonomists for standard genome sequencing and annotation.</title>
        <authorList>
            <consortium name="The Broad Institute Genomics Platform"/>
            <consortium name="The Broad Institute Genome Sequencing Center for Infectious Disease"/>
            <person name="Wu L."/>
            <person name="Ma J."/>
        </authorList>
    </citation>
    <scope>NUCLEOTIDE SEQUENCE [LARGE SCALE GENOMIC DNA]</scope>
    <source>
        <strain evidence="5">CGMCC 1.3240</strain>
    </source>
</reference>
<dbReference type="SUPFAM" id="SSF46894">
    <property type="entry name" value="C-terminal effector domain of the bipartite response regulators"/>
    <property type="match status" value="1"/>
</dbReference>
<keyword evidence="5" id="KW-1185">Reference proteome</keyword>
<evidence type="ECO:0000256" key="2">
    <source>
        <dbReference type="ARBA" id="ARBA00023163"/>
    </source>
</evidence>
<feature type="domain" description="HTH luxR-type" evidence="3">
    <location>
        <begin position="1"/>
        <end position="39"/>
    </location>
</feature>
<dbReference type="PROSITE" id="PS50043">
    <property type="entry name" value="HTH_LUXR_2"/>
    <property type="match status" value="1"/>
</dbReference>
<dbReference type="Pfam" id="PF00196">
    <property type="entry name" value="GerE"/>
    <property type="match status" value="1"/>
</dbReference>
<protein>
    <submittedName>
        <fullName evidence="4">Response regulator transcription factor</fullName>
    </submittedName>
</protein>
<dbReference type="InterPro" id="IPR000792">
    <property type="entry name" value="Tscrpt_reg_LuxR_C"/>
</dbReference>
<evidence type="ECO:0000256" key="1">
    <source>
        <dbReference type="ARBA" id="ARBA00023015"/>
    </source>
</evidence>
<evidence type="ECO:0000313" key="5">
    <source>
        <dbReference type="Proteomes" id="UP001596047"/>
    </source>
</evidence>
<name>A0ABW0W0C8_9BACL</name>
<dbReference type="InterPro" id="IPR016032">
    <property type="entry name" value="Sig_transdc_resp-reg_C-effctor"/>
</dbReference>
<comment type="caution">
    <text evidence="4">The sequence shown here is derived from an EMBL/GenBank/DDBJ whole genome shotgun (WGS) entry which is preliminary data.</text>
</comment>
<sequence length="42" mass="4886">MAKQLVLAEGTVKLHLHHIYGKLQVKGRVHAIRKAREMKWIP</sequence>
<gene>
    <name evidence="4" type="ORF">ACFPYJ_13905</name>
</gene>
<accession>A0ABW0W0C8</accession>
<dbReference type="Gene3D" id="1.10.10.10">
    <property type="entry name" value="Winged helix-like DNA-binding domain superfamily/Winged helix DNA-binding domain"/>
    <property type="match status" value="1"/>
</dbReference>
<proteinExistence type="predicted"/>